<dbReference type="Gene3D" id="3.20.20.30">
    <property type="entry name" value="Luciferase-like domain"/>
    <property type="match status" value="1"/>
</dbReference>
<dbReference type="HAMAP" id="MF_01699">
    <property type="entry name" value="RutA"/>
    <property type="match status" value="1"/>
</dbReference>
<dbReference type="NCBIfam" id="TIGR03612">
    <property type="entry name" value="RutA"/>
    <property type="match status" value="1"/>
</dbReference>
<sequence>MNIGLFIPIGNNGWLISRNSPQYMPSFDLNRRVALMAEEYGLDFLLSMIKLRGYGGETEFWDHNLESFTLMAGLAAVTQRIQLFATASSLILPPAFMARMATTIDSIAPGRFGVNLITGWQRPEYSQMGLWPGDQHFARRYDQLEEYTRVLHDLWSKGQSDFQGEFFQMEDCRLSPLPSQPIKIVCAGQSQRGLDFMARHADYNFCIGKGINTPRALDGMVDQVRSTAAAAGRQVPALALFTVIADETDEAAFAKWDHYKAGADLEALDWMTRQAGADKHSGSDTNVRQYTLPETAVAHGFGLLIGSYASVARMLDALDDVPGLGGVMLTFDDFLIGLDAFGQHIQPLMQSRRHVTAPAAPQLFTEHP</sequence>
<dbReference type="InterPro" id="IPR011251">
    <property type="entry name" value="Luciferase-like_dom"/>
</dbReference>
<protein>
    <recommendedName>
        <fullName evidence="6">Pyrimidine monooxygenase RutA</fullName>
        <ecNumber evidence="6">1.14.99.46</ecNumber>
    </recommendedName>
</protein>
<feature type="binding site" evidence="6">
    <location>
        <position position="124"/>
    </location>
    <ligand>
        <name>FMN</name>
        <dbReference type="ChEBI" id="CHEBI:58210"/>
    </ligand>
</feature>
<comment type="function">
    <text evidence="6">Catalyzes the pyrimidine ring opening between N-3 and C-4 by an unusual flavin hydroperoxide-catalyzed mechanism, adding oxygen atoms in the process to yield ureidoacrylate peracid, that immediately reacts with FMN forming ureidoacrylate and FMN-N(5)-oxide. The FMN-N(5)-oxide reacts spontaneously with NADH to produce FMN. Requires the flavin reductase RutF to regenerate FMN in vivo.</text>
</comment>
<comment type="similarity">
    <text evidence="6">Belongs to the NtaA/SnaA/DszA monooxygenase family. RutA subfamily.</text>
</comment>
<keyword evidence="9" id="KW-1185">Reference proteome</keyword>
<dbReference type="GO" id="GO:0019740">
    <property type="term" value="P:nitrogen utilization"/>
    <property type="evidence" value="ECO:0007669"/>
    <property type="project" value="UniProtKB-UniRule"/>
</dbReference>
<dbReference type="SUPFAM" id="SSF51679">
    <property type="entry name" value="Bacterial luciferase-like"/>
    <property type="match status" value="1"/>
</dbReference>
<evidence type="ECO:0000256" key="2">
    <source>
        <dbReference type="ARBA" id="ARBA00022643"/>
    </source>
</evidence>
<dbReference type="AlphaFoldDB" id="A0A963YWQ6"/>
<evidence type="ECO:0000256" key="3">
    <source>
        <dbReference type="ARBA" id="ARBA00022857"/>
    </source>
</evidence>
<keyword evidence="1 6" id="KW-0285">Flavoprotein</keyword>
<dbReference type="Pfam" id="PF00296">
    <property type="entry name" value="Bac_luciferase"/>
    <property type="match status" value="1"/>
</dbReference>
<feature type="binding site" evidence="6">
    <location>
        <begin position="49"/>
        <end position="50"/>
    </location>
    <ligand>
        <name>FMN</name>
        <dbReference type="ChEBI" id="CHEBI:58210"/>
    </ligand>
</feature>
<evidence type="ECO:0000256" key="1">
    <source>
        <dbReference type="ARBA" id="ARBA00022630"/>
    </source>
</evidence>
<dbReference type="CDD" id="cd01094">
    <property type="entry name" value="Alkanesulfonate_monoxygenase"/>
    <property type="match status" value="1"/>
</dbReference>
<name>A0A963YWQ6_9PROT</name>
<comment type="catalytic activity">
    <reaction evidence="6">
        <text>thymine + FMNH2 + NADH + O2 = (Z)-2-methylureidoacrylate + FMN + NAD(+) + H2O + H(+)</text>
        <dbReference type="Rhea" id="RHEA:31599"/>
        <dbReference type="ChEBI" id="CHEBI:15377"/>
        <dbReference type="ChEBI" id="CHEBI:15378"/>
        <dbReference type="ChEBI" id="CHEBI:15379"/>
        <dbReference type="ChEBI" id="CHEBI:17821"/>
        <dbReference type="ChEBI" id="CHEBI:57540"/>
        <dbReference type="ChEBI" id="CHEBI:57618"/>
        <dbReference type="ChEBI" id="CHEBI:57945"/>
        <dbReference type="ChEBI" id="CHEBI:58210"/>
        <dbReference type="ChEBI" id="CHEBI:143783"/>
        <dbReference type="EC" id="1.14.99.46"/>
    </reaction>
</comment>
<feature type="domain" description="Luciferase-like" evidence="7">
    <location>
        <begin position="1"/>
        <end position="289"/>
    </location>
</feature>
<evidence type="ECO:0000259" key="7">
    <source>
        <dbReference type="Pfam" id="PF00296"/>
    </source>
</evidence>
<dbReference type="GO" id="GO:0052614">
    <property type="term" value="F:uracil oxygenase activity"/>
    <property type="evidence" value="ECO:0007669"/>
    <property type="project" value="UniProtKB-EC"/>
</dbReference>
<dbReference type="GO" id="GO:0006212">
    <property type="term" value="P:uracil catabolic process"/>
    <property type="evidence" value="ECO:0007669"/>
    <property type="project" value="UniProtKB-UniRule"/>
</dbReference>
<accession>A0A963YWQ6</accession>
<feature type="binding site" evidence="6">
    <location>
        <position position="115"/>
    </location>
    <ligand>
        <name>FMN</name>
        <dbReference type="ChEBI" id="CHEBI:58210"/>
    </ligand>
</feature>
<dbReference type="GO" id="GO:0008726">
    <property type="term" value="F:alkanesulfonate monooxygenase activity"/>
    <property type="evidence" value="ECO:0007669"/>
    <property type="project" value="TreeGrafter"/>
</dbReference>
<reference evidence="8" key="2">
    <citation type="submission" date="2021-01" db="EMBL/GenBank/DDBJ databases">
        <authorList>
            <person name="Mieszkin S."/>
            <person name="Pouder E."/>
            <person name="Alain K."/>
        </authorList>
    </citation>
    <scope>NUCLEOTIDE SEQUENCE</scope>
    <source>
        <strain evidence="8">HW T2.11</strain>
    </source>
</reference>
<dbReference type="InterPro" id="IPR050172">
    <property type="entry name" value="SsuD_RutA_monooxygenase"/>
</dbReference>
<dbReference type="PANTHER" id="PTHR42847">
    <property type="entry name" value="ALKANESULFONATE MONOOXYGENASE"/>
    <property type="match status" value="1"/>
</dbReference>
<comment type="catalytic activity">
    <reaction evidence="6">
        <text>uracil + FMNH2 + NADH + O2 = (Z)-3-ureidoacrylate + FMN + NAD(+) + H2O + H(+)</text>
        <dbReference type="Rhea" id="RHEA:31587"/>
        <dbReference type="ChEBI" id="CHEBI:15377"/>
        <dbReference type="ChEBI" id="CHEBI:15378"/>
        <dbReference type="ChEBI" id="CHEBI:15379"/>
        <dbReference type="ChEBI" id="CHEBI:17568"/>
        <dbReference type="ChEBI" id="CHEBI:57540"/>
        <dbReference type="ChEBI" id="CHEBI:57618"/>
        <dbReference type="ChEBI" id="CHEBI:57945"/>
        <dbReference type="ChEBI" id="CHEBI:58210"/>
        <dbReference type="ChEBI" id="CHEBI:59891"/>
        <dbReference type="EC" id="1.14.99.46"/>
    </reaction>
</comment>
<dbReference type="EMBL" id="JAESVB010000014">
    <property type="protein sequence ID" value="MCB8877553.1"/>
    <property type="molecule type" value="Genomic_DNA"/>
</dbReference>
<dbReference type="InterPro" id="IPR019914">
    <property type="entry name" value="Pyrimidine_monooxygenase_RutA"/>
</dbReference>
<evidence type="ECO:0000256" key="4">
    <source>
        <dbReference type="ARBA" id="ARBA00023002"/>
    </source>
</evidence>
<dbReference type="PANTHER" id="PTHR42847:SF4">
    <property type="entry name" value="ALKANESULFONATE MONOOXYGENASE-RELATED"/>
    <property type="match status" value="1"/>
</dbReference>
<dbReference type="GO" id="GO:0046306">
    <property type="term" value="P:alkanesulfonate catabolic process"/>
    <property type="evidence" value="ECO:0007669"/>
    <property type="project" value="TreeGrafter"/>
</dbReference>
<proteinExistence type="inferred from homology"/>
<gene>
    <name evidence="6 8" type="primary">rutA</name>
    <name evidence="8" type="ORF">ASILVAE211_20325</name>
</gene>
<feature type="binding site" evidence="6">
    <location>
        <begin position="140"/>
        <end position="141"/>
    </location>
    <ligand>
        <name>FMN</name>
        <dbReference type="ChEBI" id="CHEBI:58210"/>
    </ligand>
</feature>
<keyword evidence="2 6" id="KW-0288">FMN</keyword>
<keyword evidence="5 6" id="KW-0503">Monooxygenase</keyword>
<keyword evidence="4 6" id="KW-0560">Oxidoreductase</keyword>
<organism evidence="8 9">
    <name type="scientific">Acidisoma silvae</name>
    <dbReference type="NCBI Taxonomy" id="2802396"/>
    <lineage>
        <taxon>Bacteria</taxon>
        <taxon>Pseudomonadati</taxon>
        <taxon>Pseudomonadota</taxon>
        <taxon>Alphaproteobacteria</taxon>
        <taxon>Acetobacterales</taxon>
        <taxon>Acidocellaceae</taxon>
        <taxon>Acidisoma</taxon>
    </lineage>
</organism>
<dbReference type="Proteomes" id="UP000708298">
    <property type="component" value="Unassembled WGS sequence"/>
</dbReference>
<comment type="caution">
    <text evidence="8">The sequence shown here is derived from an EMBL/GenBank/DDBJ whole genome shotgun (WGS) entry which is preliminary data.</text>
</comment>
<reference evidence="8" key="1">
    <citation type="journal article" date="2021" name="Microorganisms">
        <title>Acidisoma silvae sp. nov. and Acidisomacellulosilytica sp. nov., Two Acidophilic Bacteria Isolated from Decaying Wood, Hydrolyzing Cellulose and Producing Poly-3-hydroxybutyrate.</title>
        <authorList>
            <person name="Mieszkin S."/>
            <person name="Pouder E."/>
            <person name="Uroz S."/>
            <person name="Simon-Colin C."/>
            <person name="Alain K."/>
        </authorList>
    </citation>
    <scope>NUCLEOTIDE SEQUENCE</scope>
    <source>
        <strain evidence="8">HW T2.11</strain>
    </source>
</reference>
<dbReference type="RefSeq" id="WP_227323201.1">
    <property type="nucleotide sequence ID" value="NZ_JAESVB010000014.1"/>
</dbReference>
<dbReference type="InterPro" id="IPR036661">
    <property type="entry name" value="Luciferase-like_sf"/>
</dbReference>
<feature type="binding site" evidence="6">
    <location>
        <position position="190"/>
    </location>
    <ligand>
        <name>FMN</name>
        <dbReference type="ChEBI" id="CHEBI:58210"/>
    </ligand>
</feature>
<evidence type="ECO:0000256" key="5">
    <source>
        <dbReference type="ARBA" id="ARBA00023033"/>
    </source>
</evidence>
<evidence type="ECO:0000313" key="8">
    <source>
        <dbReference type="EMBL" id="MCB8877553.1"/>
    </source>
</evidence>
<evidence type="ECO:0000313" key="9">
    <source>
        <dbReference type="Proteomes" id="UP000708298"/>
    </source>
</evidence>
<dbReference type="EC" id="1.14.99.46" evidence="6"/>
<evidence type="ECO:0000256" key="6">
    <source>
        <dbReference type="HAMAP-Rule" id="MF_01699"/>
    </source>
</evidence>
<keyword evidence="3 6" id="KW-0521">NADP</keyword>